<keyword evidence="8" id="KW-1185">Reference proteome</keyword>
<dbReference type="PROSITE" id="PS50089">
    <property type="entry name" value="ZF_RING_2"/>
    <property type="match status" value="1"/>
</dbReference>
<dbReference type="InterPro" id="IPR001841">
    <property type="entry name" value="Znf_RING"/>
</dbReference>
<name>A0A485KB86_9STRA</name>
<evidence type="ECO:0000256" key="2">
    <source>
        <dbReference type="ARBA" id="ARBA00022771"/>
    </source>
</evidence>
<organism evidence="7 8">
    <name type="scientific">Aphanomyces stellatus</name>
    <dbReference type="NCBI Taxonomy" id="120398"/>
    <lineage>
        <taxon>Eukaryota</taxon>
        <taxon>Sar</taxon>
        <taxon>Stramenopiles</taxon>
        <taxon>Oomycota</taxon>
        <taxon>Saprolegniomycetes</taxon>
        <taxon>Saprolegniales</taxon>
        <taxon>Verrucalvaceae</taxon>
        <taxon>Aphanomyces</taxon>
    </lineage>
</organism>
<evidence type="ECO:0000256" key="1">
    <source>
        <dbReference type="ARBA" id="ARBA00022723"/>
    </source>
</evidence>
<reference evidence="6" key="2">
    <citation type="submission" date="2019-06" db="EMBL/GenBank/DDBJ databases">
        <title>Genomics analysis of Aphanomyces spp. identifies a new class of oomycete effector associated with host adaptation.</title>
        <authorList>
            <person name="Gaulin E."/>
        </authorList>
    </citation>
    <scope>NUCLEOTIDE SEQUENCE</scope>
    <source>
        <strain evidence="6">CBS 578.67</strain>
    </source>
</reference>
<keyword evidence="2 4" id="KW-0863">Zinc-finger</keyword>
<evidence type="ECO:0000313" key="7">
    <source>
        <dbReference type="EMBL" id="VFT79362.1"/>
    </source>
</evidence>
<dbReference type="InterPro" id="IPR013083">
    <property type="entry name" value="Znf_RING/FYVE/PHD"/>
</dbReference>
<keyword evidence="1" id="KW-0479">Metal-binding</keyword>
<sequence length="222" mass="24361">MISSVCRLGASPASIVQILMSQADSVPPSSDLNIRVTVRYPVPVDHCVADVLTFFRSSIWVNDMIRYIVPYLKTKTKNEVLESLQANVAPCDGSEECVICMRLMADAAVALPCTHVFHADCICAWLKVRNTCPTCRFSFQNQFTGRYTFRKIATSLVLPDAAGLDAAAIHAIDVSGQEVTAVVHANMWPITTPQDEKYFPCELNATVTTTTTMCPEPLKVDA</sequence>
<dbReference type="PANTHER" id="PTHR22763:SF162">
    <property type="entry name" value="TRANSMEMBRANE E3 UBIQUITIN-PROTEIN LIGASE 1"/>
    <property type="match status" value="1"/>
</dbReference>
<gene>
    <name evidence="7" type="primary">Aste57867_2159</name>
    <name evidence="6" type="ORF">As57867_002154</name>
    <name evidence="7" type="ORF">ASTE57867_2159</name>
</gene>
<evidence type="ECO:0000256" key="4">
    <source>
        <dbReference type="PROSITE-ProRule" id="PRU00175"/>
    </source>
</evidence>
<dbReference type="OrthoDB" id="4348522at2759"/>
<feature type="domain" description="RING-type" evidence="5">
    <location>
        <begin position="97"/>
        <end position="136"/>
    </location>
</feature>
<dbReference type="GO" id="GO:0061630">
    <property type="term" value="F:ubiquitin protein ligase activity"/>
    <property type="evidence" value="ECO:0007669"/>
    <property type="project" value="TreeGrafter"/>
</dbReference>
<evidence type="ECO:0000256" key="3">
    <source>
        <dbReference type="ARBA" id="ARBA00022833"/>
    </source>
</evidence>
<dbReference type="EMBL" id="CAADRA010000223">
    <property type="protein sequence ID" value="VFT79362.1"/>
    <property type="molecule type" value="Genomic_DNA"/>
</dbReference>
<dbReference type="Proteomes" id="UP000332933">
    <property type="component" value="Unassembled WGS sequence"/>
</dbReference>
<evidence type="ECO:0000313" key="8">
    <source>
        <dbReference type="Proteomes" id="UP000332933"/>
    </source>
</evidence>
<dbReference type="GO" id="GO:0008270">
    <property type="term" value="F:zinc ion binding"/>
    <property type="evidence" value="ECO:0007669"/>
    <property type="project" value="UniProtKB-KW"/>
</dbReference>
<dbReference type="InterPro" id="IPR050731">
    <property type="entry name" value="HRD1_E3_ubiq-ligases"/>
</dbReference>
<dbReference type="Gene3D" id="3.30.40.10">
    <property type="entry name" value="Zinc/RING finger domain, C3HC4 (zinc finger)"/>
    <property type="match status" value="1"/>
</dbReference>
<evidence type="ECO:0000259" key="5">
    <source>
        <dbReference type="PROSITE" id="PS50089"/>
    </source>
</evidence>
<reference evidence="7 8" key="1">
    <citation type="submission" date="2019-03" db="EMBL/GenBank/DDBJ databases">
        <authorList>
            <person name="Gaulin E."/>
            <person name="Dumas B."/>
        </authorList>
    </citation>
    <scope>NUCLEOTIDE SEQUENCE [LARGE SCALE GENOMIC DNA]</scope>
    <source>
        <strain evidence="7">CBS 568.67</strain>
    </source>
</reference>
<dbReference type="PANTHER" id="PTHR22763">
    <property type="entry name" value="RING ZINC FINGER PROTEIN"/>
    <property type="match status" value="1"/>
</dbReference>
<keyword evidence="3" id="KW-0862">Zinc</keyword>
<dbReference type="SMART" id="SM00184">
    <property type="entry name" value="RING"/>
    <property type="match status" value="1"/>
</dbReference>
<dbReference type="EMBL" id="VJMH01000223">
    <property type="protein sequence ID" value="KAF0717689.1"/>
    <property type="molecule type" value="Genomic_DNA"/>
</dbReference>
<dbReference type="GO" id="GO:0012505">
    <property type="term" value="C:endomembrane system"/>
    <property type="evidence" value="ECO:0007669"/>
    <property type="project" value="TreeGrafter"/>
</dbReference>
<dbReference type="Pfam" id="PF13639">
    <property type="entry name" value="zf-RING_2"/>
    <property type="match status" value="1"/>
</dbReference>
<evidence type="ECO:0000313" key="6">
    <source>
        <dbReference type="EMBL" id="KAF0717689.1"/>
    </source>
</evidence>
<proteinExistence type="predicted"/>
<dbReference type="GO" id="GO:0043161">
    <property type="term" value="P:proteasome-mediated ubiquitin-dependent protein catabolic process"/>
    <property type="evidence" value="ECO:0007669"/>
    <property type="project" value="TreeGrafter"/>
</dbReference>
<dbReference type="AlphaFoldDB" id="A0A485KB86"/>
<dbReference type="SUPFAM" id="SSF57850">
    <property type="entry name" value="RING/U-box"/>
    <property type="match status" value="1"/>
</dbReference>
<protein>
    <submittedName>
        <fullName evidence="7">Aste57867_2159 protein</fullName>
    </submittedName>
</protein>
<accession>A0A485KB86</accession>